<dbReference type="CDD" id="cd03443">
    <property type="entry name" value="PaaI_thioesterase"/>
    <property type="match status" value="1"/>
</dbReference>
<accession>A0A7S3H750</accession>
<dbReference type="GO" id="GO:0047617">
    <property type="term" value="F:fatty acyl-CoA hydrolase activity"/>
    <property type="evidence" value="ECO:0007669"/>
    <property type="project" value="InterPro"/>
</dbReference>
<dbReference type="SUPFAM" id="SSF54637">
    <property type="entry name" value="Thioesterase/thiol ester dehydrase-isomerase"/>
    <property type="match status" value="2"/>
</dbReference>
<dbReference type="InterPro" id="IPR006683">
    <property type="entry name" value="Thioestr_dom"/>
</dbReference>
<dbReference type="InterPro" id="IPR039298">
    <property type="entry name" value="ACOT13"/>
</dbReference>
<dbReference type="EMBL" id="HBIC01030673">
    <property type="protein sequence ID" value="CAE0286681.1"/>
    <property type="molecule type" value="Transcribed_RNA"/>
</dbReference>
<evidence type="ECO:0000313" key="4">
    <source>
        <dbReference type="EMBL" id="CAE0286681.1"/>
    </source>
</evidence>
<gene>
    <name evidence="4" type="ORF">SELO1098_LOCUS15522</name>
</gene>
<evidence type="ECO:0000256" key="1">
    <source>
        <dbReference type="ARBA" id="ARBA00008324"/>
    </source>
</evidence>
<dbReference type="Pfam" id="PF03061">
    <property type="entry name" value="4HBT"/>
    <property type="match status" value="1"/>
</dbReference>
<dbReference type="AlphaFoldDB" id="A0A7S3H750"/>
<dbReference type="PANTHER" id="PTHR21660:SF1">
    <property type="entry name" value="ACYL-COENZYME A THIOESTERASE 13"/>
    <property type="match status" value="1"/>
</dbReference>
<comment type="similarity">
    <text evidence="1">Belongs to the thioesterase PaaI family.</text>
</comment>
<feature type="domain" description="Thioesterase" evidence="3">
    <location>
        <begin position="70"/>
        <end position="141"/>
    </location>
</feature>
<organism evidence="4">
    <name type="scientific">Spumella elongata</name>
    <dbReference type="NCBI Taxonomy" id="89044"/>
    <lineage>
        <taxon>Eukaryota</taxon>
        <taxon>Sar</taxon>
        <taxon>Stramenopiles</taxon>
        <taxon>Ochrophyta</taxon>
        <taxon>Chrysophyceae</taxon>
        <taxon>Chromulinales</taxon>
        <taxon>Chromulinaceae</taxon>
        <taxon>Spumella</taxon>
    </lineage>
</organism>
<name>A0A7S3H750_9STRA</name>
<evidence type="ECO:0000256" key="2">
    <source>
        <dbReference type="ARBA" id="ARBA00022801"/>
    </source>
</evidence>
<evidence type="ECO:0000259" key="3">
    <source>
        <dbReference type="Pfam" id="PF03061"/>
    </source>
</evidence>
<protein>
    <recommendedName>
        <fullName evidence="3">Thioesterase domain-containing protein</fullName>
    </recommendedName>
</protein>
<reference evidence="4" key="1">
    <citation type="submission" date="2021-01" db="EMBL/GenBank/DDBJ databases">
        <authorList>
            <person name="Corre E."/>
            <person name="Pelletier E."/>
            <person name="Niang G."/>
            <person name="Scheremetjew M."/>
            <person name="Finn R."/>
            <person name="Kale V."/>
            <person name="Holt S."/>
            <person name="Cochrane G."/>
            <person name="Meng A."/>
            <person name="Brown T."/>
            <person name="Cohen L."/>
        </authorList>
    </citation>
    <scope>NUCLEOTIDE SEQUENCE</scope>
    <source>
        <strain evidence="4">CCAP 955/1</strain>
    </source>
</reference>
<dbReference type="InterPro" id="IPR029069">
    <property type="entry name" value="HotDog_dom_sf"/>
</dbReference>
<proteinExistence type="inferred from homology"/>
<sequence>MFARRRTRILDIVMSKFSENSFSVCILSALNGFVQEDLNRGVSFHYIVPENLCRKHHRAGKDGEAQFSSGAIMAAFDEISTYATIMQDKTHRPGLSLHLSTEIIKNVNAGDEVTFLTHADKLGKTLGFCSMEMLNSKGELVARGKHIRYLQMGFSFDLITKPWALPWALKFYETFYGKKTDAMATTGETAGKGEHIFRKPLHFPELDGLGRVFELLGLTKVDPTETAQALPAVRSAEDSLLYCSEDGRADPAQVAVYGLTVRPIVCNMLGSMHGGAVACAVEQACLLSRARNTNQKGELSGPAGVYETDCFVSSVEVRYISAMKGDLQITCAEDIHSPLLPADSQDKQWHSKSFGKVLSKKDGSMCAEYVCHWAMQPTA</sequence>
<keyword evidence="2" id="KW-0378">Hydrolase</keyword>
<dbReference type="PANTHER" id="PTHR21660">
    <property type="entry name" value="THIOESTERASE SUPERFAMILY MEMBER-RELATED"/>
    <property type="match status" value="1"/>
</dbReference>
<dbReference type="Gene3D" id="3.10.129.10">
    <property type="entry name" value="Hotdog Thioesterase"/>
    <property type="match status" value="2"/>
</dbReference>